<keyword evidence="4 5" id="KW-0238">DNA-binding</keyword>
<keyword evidence="8" id="KW-1185">Reference proteome</keyword>
<dbReference type="Proteomes" id="UP000694568">
    <property type="component" value="Unplaced"/>
</dbReference>
<evidence type="ECO:0000256" key="3">
    <source>
        <dbReference type="ARBA" id="ARBA00022833"/>
    </source>
</evidence>
<proteinExistence type="predicted"/>
<accession>A0A8D0CP86</accession>
<evidence type="ECO:0000313" key="7">
    <source>
        <dbReference type="Ensembl" id="ENSSLUP00000005192.1"/>
    </source>
</evidence>
<sequence length="207" mass="23409">MPSCVAHNFFLSLIKKRRCQWVRNINRKNWKPSRHSRICAHHFTKECFLTGSAGRKLNSTAVPTILDVTSDNRTAKPRVVKSGNVENSITQPNTDDHSYIGVSPKTLKYQIGHKLTTCRKKLKLEKQKTRLLQRKISSLTEVISVLKQKLLISTGCAEMLETSFSGVSKALLTRITQKKKVKVSEELLKQTSGVDWKQVENGPHMVG</sequence>
<dbReference type="AlphaFoldDB" id="A0A8D0CP86"/>
<protein>
    <recommendedName>
        <fullName evidence="6">THAP-type domain-containing protein</fullName>
    </recommendedName>
</protein>
<dbReference type="SMART" id="SM00980">
    <property type="entry name" value="THAP"/>
    <property type="match status" value="1"/>
</dbReference>
<dbReference type="SMART" id="SM00692">
    <property type="entry name" value="DM3"/>
    <property type="match status" value="1"/>
</dbReference>
<keyword evidence="2 5" id="KW-0863">Zinc-finger</keyword>
<dbReference type="GO" id="GO:0003677">
    <property type="term" value="F:DNA binding"/>
    <property type="evidence" value="ECO:0007669"/>
    <property type="project" value="UniProtKB-UniRule"/>
</dbReference>
<organism evidence="7 8">
    <name type="scientific">Sander lucioperca</name>
    <name type="common">Pike-perch</name>
    <name type="synonym">Perca lucioperca</name>
    <dbReference type="NCBI Taxonomy" id="283035"/>
    <lineage>
        <taxon>Eukaryota</taxon>
        <taxon>Metazoa</taxon>
        <taxon>Chordata</taxon>
        <taxon>Craniata</taxon>
        <taxon>Vertebrata</taxon>
        <taxon>Euteleostomi</taxon>
        <taxon>Actinopterygii</taxon>
        <taxon>Neopterygii</taxon>
        <taxon>Teleostei</taxon>
        <taxon>Neoteleostei</taxon>
        <taxon>Acanthomorphata</taxon>
        <taxon>Eupercaria</taxon>
        <taxon>Perciformes</taxon>
        <taxon>Percoidei</taxon>
        <taxon>Percidae</taxon>
        <taxon>Luciopercinae</taxon>
        <taxon>Sander</taxon>
    </lineage>
</organism>
<dbReference type="Ensembl" id="ENSSLUT00000005332.1">
    <property type="protein sequence ID" value="ENSSLUP00000005192.1"/>
    <property type="gene ID" value="ENSSLUG00000002317.1"/>
</dbReference>
<evidence type="ECO:0000259" key="6">
    <source>
        <dbReference type="PROSITE" id="PS50950"/>
    </source>
</evidence>
<dbReference type="InterPro" id="IPR026521">
    <property type="entry name" value="THAP2"/>
</dbReference>
<dbReference type="Pfam" id="PF05485">
    <property type="entry name" value="THAP"/>
    <property type="match status" value="1"/>
</dbReference>
<reference evidence="7" key="2">
    <citation type="submission" date="2025-09" db="UniProtKB">
        <authorList>
            <consortium name="Ensembl"/>
        </authorList>
    </citation>
    <scope>IDENTIFICATION</scope>
</reference>
<dbReference type="PANTHER" id="PTHR47696:SF1">
    <property type="entry name" value="THAP DOMAIN-CONTAINING PROTEIN 2"/>
    <property type="match status" value="1"/>
</dbReference>
<keyword evidence="3" id="KW-0862">Zinc</keyword>
<name>A0A8D0CP86_SANLU</name>
<dbReference type="SUPFAM" id="SSF57716">
    <property type="entry name" value="Glucocorticoid receptor-like (DNA-binding domain)"/>
    <property type="match status" value="1"/>
</dbReference>
<evidence type="ECO:0000256" key="5">
    <source>
        <dbReference type="PROSITE-ProRule" id="PRU00309"/>
    </source>
</evidence>
<reference evidence="7" key="1">
    <citation type="submission" date="2025-08" db="UniProtKB">
        <authorList>
            <consortium name="Ensembl"/>
        </authorList>
    </citation>
    <scope>IDENTIFICATION</scope>
</reference>
<evidence type="ECO:0000256" key="1">
    <source>
        <dbReference type="ARBA" id="ARBA00022723"/>
    </source>
</evidence>
<evidence type="ECO:0000256" key="4">
    <source>
        <dbReference type="ARBA" id="ARBA00023125"/>
    </source>
</evidence>
<dbReference type="PROSITE" id="PS50950">
    <property type="entry name" value="ZF_THAP"/>
    <property type="match status" value="1"/>
</dbReference>
<feature type="domain" description="THAP-type" evidence="6">
    <location>
        <begin position="1"/>
        <end position="66"/>
    </location>
</feature>
<evidence type="ECO:0000313" key="8">
    <source>
        <dbReference type="Proteomes" id="UP000694568"/>
    </source>
</evidence>
<dbReference type="GO" id="GO:0008270">
    <property type="term" value="F:zinc ion binding"/>
    <property type="evidence" value="ECO:0007669"/>
    <property type="project" value="UniProtKB-KW"/>
</dbReference>
<dbReference type="InterPro" id="IPR006612">
    <property type="entry name" value="THAP_Znf"/>
</dbReference>
<keyword evidence="1" id="KW-0479">Metal-binding</keyword>
<dbReference type="GeneTree" id="ENSGT00940000175331"/>
<dbReference type="PANTHER" id="PTHR47696">
    <property type="entry name" value="THAP DOMAIN-CONTAINING PROTEIN 2"/>
    <property type="match status" value="1"/>
</dbReference>
<evidence type="ECO:0000256" key="2">
    <source>
        <dbReference type="ARBA" id="ARBA00022771"/>
    </source>
</evidence>